<evidence type="ECO:0000313" key="3">
    <source>
        <dbReference type="Proteomes" id="UP001492380"/>
    </source>
</evidence>
<feature type="compositionally biased region" description="Basic and acidic residues" evidence="1">
    <location>
        <begin position="246"/>
        <end position="255"/>
    </location>
</feature>
<dbReference type="EMBL" id="JBBWRZ010000002">
    <property type="protein sequence ID" value="KAK8243628.1"/>
    <property type="molecule type" value="Genomic_DNA"/>
</dbReference>
<gene>
    <name evidence="2" type="ORF">HDK90DRAFT_475426</name>
</gene>
<feature type="compositionally biased region" description="Acidic residues" evidence="1">
    <location>
        <begin position="54"/>
        <end position="64"/>
    </location>
</feature>
<keyword evidence="2" id="KW-0240">DNA-directed RNA polymerase</keyword>
<feature type="compositionally biased region" description="Acidic residues" evidence="1">
    <location>
        <begin position="88"/>
        <end position="101"/>
    </location>
</feature>
<dbReference type="InterPro" id="IPR013240">
    <property type="entry name" value="DNA-dir_RNA_pol1_su_RPA34"/>
</dbReference>
<dbReference type="Proteomes" id="UP001492380">
    <property type="component" value="Unassembled WGS sequence"/>
</dbReference>
<proteinExistence type="predicted"/>
<evidence type="ECO:0000256" key="1">
    <source>
        <dbReference type="SAM" id="MobiDB-lite"/>
    </source>
</evidence>
<comment type="caution">
    <text evidence="2">The sequence shown here is derived from an EMBL/GenBank/DDBJ whole genome shotgun (WGS) entry which is preliminary data.</text>
</comment>
<evidence type="ECO:0000313" key="2">
    <source>
        <dbReference type="EMBL" id="KAK8243628.1"/>
    </source>
</evidence>
<dbReference type="PANTHER" id="PTHR28155">
    <property type="entry name" value="ACR243WP"/>
    <property type="match status" value="1"/>
</dbReference>
<sequence>MSKNTKETPVPIPGATPKSTTKESKKDKKKSKPVAKKVEVSASSSESESKSSSGEEESSGDESVEEKKANGKTAPEESSSEGSGSESSSEESESESEEETKEEPTRRDVQTVTLRPAKPFEPPSGFKKAKSNISSSSNLSKLFQSTDLSKKQIWHITAPASIPLKQVKELALGQGMEQKTVLEHNGAEYAFIRESDDSSTASKLLVPTEKGYAPIPTALSETLHLQQVVRLPHVQEKQEEASHAMKFVIRPEKAARPQPDNLRMRYRPVGNADAPEIPKVKRKHEKPEAEGEKKSKKSKRESAGAEAMDGVEMTGAKAEDGEKKKKKKDKKEKKKA</sequence>
<feature type="compositionally biased region" description="Basic residues" evidence="1">
    <location>
        <begin position="324"/>
        <end position="336"/>
    </location>
</feature>
<accession>A0ABR1YZ53</accession>
<dbReference type="GO" id="GO:0000428">
    <property type="term" value="C:DNA-directed RNA polymerase complex"/>
    <property type="evidence" value="ECO:0007669"/>
    <property type="project" value="UniProtKB-KW"/>
</dbReference>
<feature type="compositionally biased region" description="Low complexity" evidence="1">
    <location>
        <begin position="40"/>
        <end position="52"/>
    </location>
</feature>
<keyword evidence="2" id="KW-0804">Transcription</keyword>
<protein>
    <submittedName>
        <fullName evidence="2">DNA-directed RNA polymerase I subunit RPA34.5-domain-containing protein</fullName>
    </submittedName>
</protein>
<reference evidence="2 3" key="1">
    <citation type="submission" date="2024-04" db="EMBL/GenBank/DDBJ databases">
        <title>Phyllosticta paracitricarpa is synonymous to the EU quarantine fungus P. citricarpa based on phylogenomic analyses.</title>
        <authorList>
            <consortium name="Lawrence Berkeley National Laboratory"/>
            <person name="Van Ingen-Buijs V.A."/>
            <person name="Van Westerhoven A.C."/>
            <person name="Haridas S."/>
            <person name="Skiadas P."/>
            <person name="Martin F."/>
            <person name="Groenewald J.Z."/>
            <person name="Crous P.W."/>
            <person name="Seidl M.F."/>
        </authorList>
    </citation>
    <scope>NUCLEOTIDE SEQUENCE [LARGE SCALE GENOMIC DNA]</scope>
    <source>
        <strain evidence="2 3">CBS 123374</strain>
    </source>
</reference>
<dbReference type="PANTHER" id="PTHR28155:SF1">
    <property type="entry name" value="DNA-DIRECTED RNA POLYMERASE I SUBUNIT RPA34.5-DOMAIN-CONTAINING PROTEIN"/>
    <property type="match status" value="1"/>
</dbReference>
<dbReference type="Gene3D" id="6.20.250.70">
    <property type="match status" value="1"/>
</dbReference>
<keyword evidence="3" id="KW-1185">Reference proteome</keyword>
<dbReference type="InterPro" id="IPR053263">
    <property type="entry name" value="Euk_RPA34_RNAP_subunit"/>
</dbReference>
<organism evidence="2 3">
    <name type="scientific">Phyllosticta capitalensis</name>
    <dbReference type="NCBI Taxonomy" id="121624"/>
    <lineage>
        <taxon>Eukaryota</taxon>
        <taxon>Fungi</taxon>
        <taxon>Dikarya</taxon>
        <taxon>Ascomycota</taxon>
        <taxon>Pezizomycotina</taxon>
        <taxon>Dothideomycetes</taxon>
        <taxon>Dothideomycetes incertae sedis</taxon>
        <taxon>Botryosphaeriales</taxon>
        <taxon>Phyllostictaceae</taxon>
        <taxon>Phyllosticta</taxon>
    </lineage>
</organism>
<name>A0ABR1YZ53_9PEZI</name>
<feature type="region of interest" description="Disordered" evidence="1">
    <location>
        <begin position="246"/>
        <end position="336"/>
    </location>
</feature>
<dbReference type="Pfam" id="PF08208">
    <property type="entry name" value="RNA_polI_A34"/>
    <property type="match status" value="1"/>
</dbReference>
<feature type="region of interest" description="Disordered" evidence="1">
    <location>
        <begin position="1"/>
        <end position="133"/>
    </location>
</feature>
<feature type="compositionally biased region" description="Low complexity" evidence="1">
    <location>
        <begin position="76"/>
        <end position="87"/>
    </location>
</feature>